<dbReference type="Pfam" id="PF00097">
    <property type="entry name" value="zf-C3HC4"/>
    <property type="match status" value="1"/>
</dbReference>
<dbReference type="Pfam" id="PF02176">
    <property type="entry name" value="zf-TRAF"/>
    <property type="match status" value="1"/>
</dbReference>
<feature type="zinc finger region" description="TRAF-type" evidence="4">
    <location>
        <begin position="86"/>
        <end position="128"/>
    </location>
</feature>
<protein>
    <recommendedName>
        <fullName evidence="5">TRAF-type domain-containing protein</fullName>
    </recommendedName>
</protein>
<evidence type="ECO:0000313" key="7">
    <source>
        <dbReference type="Proteomes" id="UP001159405"/>
    </source>
</evidence>
<proteinExistence type="predicted"/>
<sequence>LFPYSQYVIRQAVACNEGHLFCRTCLRHWINAHGHPNCPVGRQPLQASDVRGIITFDRVVDSLEVYCSRRTDGCNWTGALETISGHQQQCLHEPVQCTHRGCSQTFPRGEMQRHTGECDMRPQVCGYCGVTLPFRQYHDHQELACRKAPVMCPFNCNLVSIPRDQLNGHIASACTRAFVTCPFPACNDVLRREDQARHGADNAASHLQLLLAERRANQLNEVTPPMTPGRVATFQWNITGFEEQSNSVGRAVGIKSPLFAGQFRAIIVPKMSTAGNTGFFFENAETDPAFLNLSITLRQGSDAFARRSSSPRWLLQSAPLGWEAFLPLDEVRSRYLDENGTLTIQISYQLFT</sequence>
<dbReference type="EMBL" id="CALNXK010000138">
    <property type="protein sequence ID" value="CAH3166736.1"/>
    <property type="molecule type" value="Genomic_DNA"/>
</dbReference>
<dbReference type="InterPro" id="IPR001293">
    <property type="entry name" value="Znf_TRAF"/>
</dbReference>
<keyword evidence="7" id="KW-1185">Reference proteome</keyword>
<dbReference type="PANTHER" id="PTHR10131">
    <property type="entry name" value="TNF RECEPTOR ASSOCIATED FACTOR"/>
    <property type="match status" value="1"/>
</dbReference>
<gene>
    <name evidence="6" type="ORF">PLOB_00007810</name>
</gene>
<dbReference type="InterPro" id="IPR013083">
    <property type="entry name" value="Znf_RING/FYVE/PHD"/>
</dbReference>
<dbReference type="SUPFAM" id="SSF49599">
    <property type="entry name" value="TRAF domain-like"/>
    <property type="match status" value="2"/>
</dbReference>
<feature type="zinc finger region" description="TRAF-type" evidence="4">
    <location>
        <begin position="140"/>
        <end position="186"/>
    </location>
</feature>
<accession>A0ABN8QLQ2</accession>
<name>A0ABN8QLQ2_9CNID</name>
<dbReference type="InterPro" id="IPR002083">
    <property type="entry name" value="MATH/TRAF_dom"/>
</dbReference>
<dbReference type="Proteomes" id="UP001159405">
    <property type="component" value="Unassembled WGS sequence"/>
</dbReference>
<evidence type="ECO:0000256" key="3">
    <source>
        <dbReference type="ARBA" id="ARBA00022833"/>
    </source>
</evidence>
<keyword evidence="2 4" id="KW-0863">Zinc-finger</keyword>
<dbReference type="PROSITE" id="PS50145">
    <property type="entry name" value="ZF_TRAF"/>
    <property type="match status" value="2"/>
</dbReference>
<feature type="domain" description="TRAF-type" evidence="5">
    <location>
        <begin position="140"/>
        <end position="186"/>
    </location>
</feature>
<feature type="non-terminal residue" evidence="6">
    <location>
        <position position="1"/>
    </location>
</feature>
<feature type="domain" description="TRAF-type" evidence="5">
    <location>
        <begin position="86"/>
        <end position="128"/>
    </location>
</feature>
<evidence type="ECO:0000313" key="6">
    <source>
        <dbReference type="EMBL" id="CAH3166736.1"/>
    </source>
</evidence>
<reference evidence="6 7" key="1">
    <citation type="submission" date="2022-05" db="EMBL/GenBank/DDBJ databases">
        <authorList>
            <consortium name="Genoscope - CEA"/>
            <person name="William W."/>
        </authorList>
    </citation>
    <scope>NUCLEOTIDE SEQUENCE [LARGE SCALE GENOMIC DNA]</scope>
</reference>
<dbReference type="Gene3D" id="3.30.40.10">
    <property type="entry name" value="Zinc/RING finger domain, C3HC4 (zinc finger)"/>
    <property type="match status" value="3"/>
</dbReference>
<dbReference type="PANTHER" id="PTHR10131:SF157">
    <property type="entry name" value="RECEPTOR-ASSOCIATED FACTOR, PUTATIVE-RELATED"/>
    <property type="match status" value="1"/>
</dbReference>
<organism evidence="6 7">
    <name type="scientific">Porites lobata</name>
    <dbReference type="NCBI Taxonomy" id="104759"/>
    <lineage>
        <taxon>Eukaryota</taxon>
        <taxon>Metazoa</taxon>
        <taxon>Cnidaria</taxon>
        <taxon>Anthozoa</taxon>
        <taxon>Hexacorallia</taxon>
        <taxon>Scleractinia</taxon>
        <taxon>Fungiina</taxon>
        <taxon>Poritidae</taxon>
        <taxon>Porites</taxon>
    </lineage>
</organism>
<dbReference type="SUPFAM" id="SSF57850">
    <property type="entry name" value="RING/U-box"/>
    <property type="match status" value="1"/>
</dbReference>
<comment type="caution">
    <text evidence="6">The sequence shown here is derived from an EMBL/GenBank/DDBJ whole genome shotgun (WGS) entry which is preliminary data.</text>
</comment>
<keyword evidence="3 4" id="KW-0862">Zinc</keyword>
<dbReference type="InterPro" id="IPR018957">
    <property type="entry name" value="Znf_C3HC4_RING-type"/>
</dbReference>
<evidence type="ECO:0000256" key="4">
    <source>
        <dbReference type="PROSITE-ProRule" id="PRU00207"/>
    </source>
</evidence>
<evidence type="ECO:0000256" key="2">
    <source>
        <dbReference type="ARBA" id="ARBA00022771"/>
    </source>
</evidence>
<evidence type="ECO:0000259" key="5">
    <source>
        <dbReference type="PROSITE" id="PS50145"/>
    </source>
</evidence>
<keyword evidence="1 4" id="KW-0479">Metal-binding</keyword>
<dbReference type="CDD" id="cd00121">
    <property type="entry name" value="MATH"/>
    <property type="match status" value="1"/>
</dbReference>
<evidence type="ECO:0000256" key="1">
    <source>
        <dbReference type="ARBA" id="ARBA00022723"/>
    </source>
</evidence>